<accession>A0ABT9RCA0</accession>
<feature type="region of interest" description="Disordered" evidence="1">
    <location>
        <begin position="1"/>
        <end position="60"/>
    </location>
</feature>
<dbReference type="EMBL" id="JAUSRB010000002">
    <property type="protein sequence ID" value="MDP9866881.1"/>
    <property type="molecule type" value="Genomic_DNA"/>
</dbReference>
<dbReference type="Proteomes" id="UP001230426">
    <property type="component" value="Unassembled WGS sequence"/>
</dbReference>
<protein>
    <recommendedName>
        <fullName evidence="4">Transposase IS701-like DDE domain-containing protein</fullName>
    </recommendedName>
</protein>
<reference evidence="2 3" key="1">
    <citation type="submission" date="2023-07" db="EMBL/GenBank/DDBJ databases">
        <title>Sequencing the genomes of 1000 actinobacteria strains.</title>
        <authorList>
            <person name="Klenk H.-P."/>
        </authorList>
    </citation>
    <scope>NUCLEOTIDE SEQUENCE [LARGE SCALE GENOMIC DNA]</scope>
    <source>
        <strain evidence="2 3">DSM 44109</strain>
    </source>
</reference>
<evidence type="ECO:0008006" key="4">
    <source>
        <dbReference type="Google" id="ProtNLM"/>
    </source>
</evidence>
<evidence type="ECO:0000313" key="3">
    <source>
        <dbReference type="Proteomes" id="UP001230426"/>
    </source>
</evidence>
<name>A0ABT9RCA0_9ACTN</name>
<keyword evidence="3" id="KW-1185">Reference proteome</keyword>
<proteinExistence type="predicted"/>
<evidence type="ECO:0000256" key="1">
    <source>
        <dbReference type="SAM" id="MobiDB-lite"/>
    </source>
</evidence>
<gene>
    <name evidence="2" type="ORF">J2S55_006147</name>
</gene>
<organism evidence="2 3">
    <name type="scientific">Streptosporangium brasiliense</name>
    <dbReference type="NCBI Taxonomy" id="47480"/>
    <lineage>
        <taxon>Bacteria</taxon>
        <taxon>Bacillati</taxon>
        <taxon>Actinomycetota</taxon>
        <taxon>Actinomycetes</taxon>
        <taxon>Streptosporangiales</taxon>
        <taxon>Streptosporangiaceae</taxon>
        <taxon>Streptosporangium</taxon>
    </lineage>
</organism>
<evidence type="ECO:0000313" key="2">
    <source>
        <dbReference type="EMBL" id="MDP9866881.1"/>
    </source>
</evidence>
<dbReference type="RefSeq" id="WP_306868052.1">
    <property type="nucleotide sequence ID" value="NZ_JAUSRB010000002.1"/>
</dbReference>
<comment type="caution">
    <text evidence="2">The sequence shown here is derived from an EMBL/GenBank/DDBJ whole genome shotgun (WGS) entry which is preliminary data.</text>
</comment>
<sequence length="125" mass="12629">MALSDGSGDVRGTGEIARHRQPAADGGHAYRPAGADQGPVIDVPHACVTGHGGPPPQAAEPADRLTAAANGLWIAKHTTVSKHTTERIGGLLAGVAAATGSPPLRTCCPVRPTWPGSSWPCSARS</sequence>